<organism evidence="1 2">
    <name type="scientific">Halarchaeum acidiphilum MH1-52-1</name>
    <dbReference type="NCBI Taxonomy" id="1261545"/>
    <lineage>
        <taxon>Archaea</taxon>
        <taxon>Methanobacteriati</taxon>
        <taxon>Methanobacteriota</taxon>
        <taxon>Stenosarchaea group</taxon>
        <taxon>Halobacteria</taxon>
        <taxon>Halobacteriales</taxon>
        <taxon>Halobacteriaceae</taxon>
    </lineage>
</organism>
<name>U2YTH0_9EURY</name>
<dbReference type="EMBL" id="BATA01000013">
    <property type="protein sequence ID" value="GAD52047.1"/>
    <property type="molecule type" value="Genomic_DNA"/>
</dbReference>
<dbReference type="SUPFAM" id="SSF56024">
    <property type="entry name" value="Phospholipase D/nuclease"/>
    <property type="match status" value="1"/>
</dbReference>
<reference evidence="1 2" key="1">
    <citation type="submission" date="2013-09" db="EMBL/GenBank/DDBJ databases">
        <title>Whole genome sequencing of Halarchaeum acidiphilum strain MH1-52-1.</title>
        <authorList>
            <person name="Shimane Y."/>
            <person name="Minegishi H."/>
            <person name="Nishi S."/>
            <person name="Echigo A."/>
            <person name="Shuto A."/>
            <person name="Konishi M."/>
            <person name="Ito T."/>
            <person name="Ohkuma M."/>
            <person name="Ohta Y."/>
            <person name="Nagano Y."/>
            <person name="Tsubouchi T."/>
            <person name="Mori K."/>
            <person name="Usui K."/>
            <person name="Kamekura M."/>
            <person name="Usami R."/>
            <person name="Takaki Y."/>
            <person name="Hatada Y."/>
        </authorList>
    </citation>
    <scope>NUCLEOTIDE SEQUENCE [LARGE SCALE GENOMIC DNA]</scope>
    <source>
        <strain evidence="1 2">JCM 16109</strain>
    </source>
</reference>
<proteinExistence type="predicted"/>
<comment type="caution">
    <text evidence="1">The sequence shown here is derived from an EMBL/GenBank/DDBJ whole genome shotgun (WGS) entry which is preliminary data.</text>
</comment>
<accession>U2YTH0</accession>
<dbReference type="Proteomes" id="UP000016986">
    <property type="component" value="Unassembled WGS sequence"/>
</dbReference>
<evidence type="ECO:0000313" key="1">
    <source>
        <dbReference type="EMBL" id="GAD52047.1"/>
    </source>
</evidence>
<dbReference type="AlphaFoldDB" id="U2YTH0"/>
<dbReference type="OrthoDB" id="260239at2157"/>
<sequence>MSDRGFNDDPDFTVARGVSVPVIVALRDYFAENPSERIEITRQDLESFAGISIAKPEAESIFTGLVLNGVAEQASRGRSFADYSFVVDCERAARVFEGQRIARAALEEVGVLERDTEADTELTATFPAGVDQSAMQSVRPLSSDLRRMMFDADTIVRIANPYFDPKTSAVGDIAGLANRGIDTRILTRETRSDDERLRAALNAIYDRIDPPNRHLLEVRDLYERDETGRQAYATHAKVTIADRDVCYVAVPT</sequence>
<dbReference type="RefSeq" id="WP_021779875.1">
    <property type="nucleotide sequence ID" value="NZ_BATA01000013.1"/>
</dbReference>
<evidence type="ECO:0000313" key="2">
    <source>
        <dbReference type="Proteomes" id="UP000016986"/>
    </source>
</evidence>
<gene>
    <name evidence="1" type="ORF">MBEHAL_0807</name>
</gene>
<protein>
    <submittedName>
        <fullName evidence="1">Uncharacterized protein</fullName>
    </submittedName>
</protein>
<dbReference type="eggNOG" id="arCOG02041">
    <property type="taxonomic scope" value="Archaea"/>
</dbReference>
<keyword evidence="2" id="KW-1185">Reference proteome</keyword>